<gene>
    <name evidence="3" type="ORF">EV690_0491</name>
</gene>
<dbReference type="PANTHER" id="PTHR45228:SF9">
    <property type="entry name" value="3'3'-CGAMP-SPECIFIC PHOSPHODIESTERASE 2"/>
    <property type="match status" value="1"/>
</dbReference>
<dbReference type="Proteomes" id="UP000295565">
    <property type="component" value="Unassembled WGS sequence"/>
</dbReference>
<reference evidence="3 4" key="1">
    <citation type="submission" date="2019-03" db="EMBL/GenBank/DDBJ databases">
        <title>Genomic Encyclopedia of Type Strains, Phase IV (KMG-IV): sequencing the most valuable type-strain genomes for metagenomic binning, comparative biology and taxonomic classification.</title>
        <authorList>
            <person name="Goeker M."/>
        </authorList>
    </citation>
    <scope>NUCLEOTIDE SEQUENCE [LARGE SCALE GENOMIC DNA]</scope>
    <source>
        <strain evidence="3 4">DSM 18577</strain>
    </source>
</reference>
<keyword evidence="1" id="KW-0472">Membrane</keyword>
<evidence type="ECO:0000313" key="3">
    <source>
        <dbReference type="EMBL" id="TCK61493.1"/>
    </source>
</evidence>
<protein>
    <submittedName>
        <fullName evidence="3">HD domain-containing protein</fullName>
    </submittedName>
</protein>
<dbReference type="InterPro" id="IPR003607">
    <property type="entry name" value="HD/PDEase_dom"/>
</dbReference>
<dbReference type="Pfam" id="PF13487">
    <property type="entry name" value="HD_5"/>
    <property type="match status" value="1"/>
</dbReference>
<dbReference type="InterPro" id="IPR037522">
    <property type="entry name" value="HD_GYP_dom"/>
</dbReference>
<dbReference type="GO" id="GO:0008081">
    <property type="term" value="F:phosphoric diester hydrolase activity"/>
    <property type="evidence" value="ECO:0007669"/>
    <property type="project" value="UniProtKB-ARBA"/>
</dbReference>
<keyword evidence="1" id="KW-1133">Transmembrane helix</keyword>
<name>A0A4R1KC20_9GAMM</name>
<dbReference type="OrthoDB" id="6210373at2"/>
<evidence type="ECO:0000259" key="2">
    <source>
        <dbReference type="PROSITE" id="PS51832"/>
    </source>
</evidence>
<organism evidence="3 4">
    <name type="scientific">Celerinatantimonas diazotrophica</name>
    <dbReference type="NCBI Taxonomy" id="412034"/>
    <lineage>
        <taxon>Bacteria</taxon>
        <taxon>Pseudomonadati</taxon>
        <taxon>Pseudomonadota</taxon>
        <taxon>Gammaproteobacteria</taxon>
        <taxon>Celerinatantimonadaceae</taxon>
        <taxon>Celerinatantimonas</taxon>
    </lineage>
</organism>
<evidence type="ECO:0000256" key="1">
    <source>
        <dbReference type="SAM" id="Phobius"/>
    </source>
</evidence>
<keyword evidence="4" id="KW-1185">Reference proteome</keyword>
<dbReference type="PROSITE" id="PS51832">
    <property type="entry name" value="HD_GYP"/>
    <property type="match status" value="1"/>
</dbReference>
<feature type="domain" description="HD-GYP" evidence="2">
    <location>
        <begin position="378"/>
        <end position="575"/>
    </location>
</feature>
<dbReference type="AlphaFoldDB" id="A0A4R1KC20"/>
<feature type="transmembrane region" description="Helical" evidence="1">
    <location>
        <begin position="336"/>
        <end position="358"/>
    </location>
</feature>
<dbReference type="CDD" id="cd00077">
    <property type="entry name" value="HDc"/>
    <property type="match status" value="1"/>
</dbReference>
<dbReference type="Gene3D" id="1.10.3210.10">
    <property type="entry name" value="Hypothetical protein af1432"/>
    <property type="match status" value="1"/>
</dbReference>
<dbReference type="EMBL" id="SMGD01000005">
    <property type="protein sequence ID" value="TCK61493.1"/>
    <property type="molecule type" value="Genomic_DNA"/>
</dbReference>
<comment type="caution">
    <text evidence="3">The sequence shown here is derived from an EMBL/GenBank/DDBJ whole genome shotgun (WGS) entry which is preliminary data.</text>
</comment>
<evidence type="ECO:0000313" key="4">
    <source>
        <dbReference type="Proteomes" id="UP000295565"/>
    </source>
</evidence>
<dbReference type="SUPFAM" id="SSF109604">
    <property type="entry name" value="HD-domain/PDEase-like"/>
    <property type="match status" value="1"/>
</dbReference>
<sequence length="585" mass="66851">MRIRISFIIIGFFSVLSIAVFAQDPPIKRILVLHSYDASYLWTARLQKGIEDANQSTGNALKMSIEYLDTKRISNEDYLATIRYYLQKKYKNYPFDGVIITDDNALNFINSLDMPNIRNLPKVAVGIGNVNASLAKGIILYEKDYIEENIKLILKLRPKLQNLYFLVDRSYSGNLIDKEVVQIVKKYPQINLVRIRDFSLSETRYLLEKASDEDAVLLTHFNTEKRSNIFHEYSQIAYQIGHYSRPPVFVLWKFYISGGVMGGYVTRSYQLGVRAVQLLINQLPGEIQEPTSNSPAEGFVFDYKSLQRHHIDESLLPHNSYILGKPKSFIYANWKILVVTGSTITILIVIILVLMLLLKRKREINSQSQKIVELQNQTVNVQKDLIHLLGDAIEIRSGETGNHVKRVAKMSAILAQLCQLTADECQIIEIVSPMHDVGKIGIQEAILEKPGKLTAEEWRIMQSHVEIGYRILSSSEGEILHFAAIIALEHHEHWDGKGYPTGKAAENIHIFSRITAIVDVFDALLSERSYKKPWSLAKVVQLFEEQAGKQFDPKLTKLFLENLDRFVAIREKYPDKVDNALTLVR</sequence>
<accession>A0A4R1KC20</accession>
<dbReference type="PANTHER" id="PTHR45228">
    <property type="entry name" value="CYCLIC DI-GMP PHOSPHODIESTERASE TM_0186-RELATED"/>
    <property type="match status" value="1"/>
</dbReference>
<keyword evidence="1" id="KW-0812">Transmembrane</keyword>
<dbReference type="RefSeq" id="WP_131911352.1">
    <property type="nucleotide sequence ID" value="NZ_OU594967.1"/>
</dbReference>
<dbReference type="InterPro" id="IPR052020">
    <property type="entry name" value="Cyclic_di-GMP/3'3'-cGAMP_PDE"/>
</dbReference>
<dbReference type="SMART" id="SM00471">
    <property type="entry name" value="HDc"/>
    <property type="match status" value="1"/>
</dbReference>
<proteinExistence type="predicted"/>